<sequence>MDHLSKTPAPFHLIDNNEIEYMGLIRHQIQPFFPNFATALSRQSPVDREMGRCAVVEFNEGFAPRSTSFRTSVELRQYLLATPQSPVGDSQNQPQRRLFILEDLPCNYILALGSRLRIPPSFFAGHYDDPASSTFNHRNPFELHTTSQFRLRYGSSHRAEVDVPPHKAASVYAFNSNVHRYLHAYDRNGLLYDELRSHHILSFWNSLVDKDGSWNAVLLVDPPLTGHVRCLPSRQLVPVRRELRDESSMPKHYLYPELNALHELPEEASKWSSAYENPQYTSMFDDTLSGFASRNWDVGDLDDPMAVVKLPRKLVIGMMLAFLRRRYLNLLRIQKTHVKPNQTLRMNYLSNFSEGALSSWHDEFFDFIVGSCAAMKELIREMEENTVSLGLPRTNGTAGKLGVARVPPQWEIDGWRSVLDLAHVVDELTNALATGYMQYITIQEARVSNGNAQSLSKITVLTMLFIPLSTVASIFSMGGDFLPGSPRAWVFWVVSIPVLMTLAYLYWRQQLVEVLLTKRESLLRLLEQRRKERDISCA</sequence>
<comment type="caution">
    <text evidence="6">The sequence shown here is derived from an EMBL/GenBank/DDBJ whole genome shotgun (WGS) entry which is preliminary data.</text>
</comment>
<evidence type="ECO:0000256" key="1">
    <source>
        <dbReference type="ARBA" id="ARBA00004141"/>
    </source>
</evidence>
<evidence type="ECO:0000256" key="3">
    <source>
        <dbReference type="ARBA" id="ARBA00022989"/>
    </source>
</evidence>
<dbReference type="SUPFAM" id="SSF144083">
    <property type="entry name" value="Magnesium transport protein CorA, transmembrane region"/>
    <property type="match status" value="1"/>
</dbReference>
<reference evidence="6 7" key="1">
    <citation type="journal article" date="2018" name="IMA Fungus">
        <title>IMA Genome-F 9: Draft genome sequence of Annulohypoxylon stygium, Aspergillus mulundensis, Berkeleyomyces basicola (syn. Thielaviopsis basicola), Ceratocystis smalleyi, two Cercospora beticola strains, Coleophoma cylindrospora, Fusarium fracticaudum, Phialophora cf. hyalina, and Morchella septimelata.</title>
        <authorList>
            <person name="Wingfield B.D."/>
            <person name="Bills G.F."/>
            <person name="Dong Y."/>
            <person name="Huang W."/>
            <person name="Nel W.J."/>
            <person name="Swalarsk-Parry B.S."/>
            <person name="Vaghefi N."/>
            <person name="Wilken P.M."/>
            <person name="An Z."/>
            <person name="de Beer Z.W."/>
            <person name="De Vos L."/>
            <person name="Chen L."/>
            <person name="Duong T.A."/>
            <person name="Gao Y."/>
            <person name="Hammerbacher A."/>
            <person name="Kikkert J.R."/>
            <person name="Li Y."/>
            <person name="Li H."/>
            <person name="Li K."/>
            <person name="Li Q."/>
            <person name="Liu X."/>
            <person name="Ma X."/>
            <person name="Naidoo K."/>
            <person name="Pethybridge S.J."/>
            <person name="Sun J."/>
            <person name="Steenkamp E.T."/>
            <person name="van der Nest M.A."/>
            <person name="van Wyk S."/>
            <person name="Wingfield M.J."/>
            <person name="Xiong C."/>
            <person name="Yue Q."/>
            <person name="Zhang X."/>
        </authorList>
    </citation>
    <scope>NUCLEOTIDE SEQUENCE [LARGE SCALE GENOMIC DNA]</scope>
    <source>
        <strain evidence="6 7">BP5796</strain>
    </source>
</reference>
<dbReference type="AlphaFoldDB" id="A0A3D8Q7B4"/>
<organism evidence="6 7">
    <name type="scientific">Coleophoma crateriformis</name>
    <dbReference type="NCBI Taxonomy" id="565419"/>
    <lineage>
        <taxon>Eukaryota</taxon>
        <taxon>Fungi</taxon>
        <taxon>Dikarya</taxon>
        <taxon>Ascomycota</taxon>
        <taxon>Pezizomycotina</taxon>
        <taxon>Leotiomycetes</taxon>
        <taxon>Helotiales</taxon>
        <taxon>Dermateaceae</taxon>
        <taxon>Coleophoma</taxon>
    </lineage>
</organism>
<dbReference type="GO" id="GO:0046873">
    <property type="term" value="F:metal ion transmembrane transporter activity"/>
    <property type="evidence" value="ECO:0007669"/>
    <property type="project" value="InterPro"/>
</dbReference>
<dbReference type="Pfam" id="PF01544">
    <property type="entry name" value="CorA"/>
    <property type="match status" value="1"/>
</dbReference>
<dbReference type="EMBL" id="PDLN01000022">
    <property type="protein sequence ID" value="RDW57691.1"/>
    <property type="molecule type" value="Genomic_DNA"/>
</dbReference>
<gene>
    <name evidence="6" type="ORF">BP5796_12492</name>
</gene>
<feature type="transmembrane region" description="Helical" evidence="5">
    <location>
        <begin position="489"/>
        <end position="507"/>
    </location>
</feature>
<dbReference type="InterPro" id="IPR002523">
    <property type="entry name" value="MgTranspt_CorA/ZnTranspt_ZntB"/>
</dbReference>
<dbReference type="GO" id="GO:0016020">
    <property type="term" value="C:membrane"/>
    <property type="evidence" value="ECO:0007669"/>
    <property type="project" value="UniProtKB-SubCell"/>
</dbReference>
<keyword evidence="2 5" id="KW-0812">Transmembrane</keyword>
<evidence type="ECO:0000313" key="7">
    <source>
        <dbReference type="Proteomes" id="UP000256328"/>
    </source>
</evidence>
<proteinExistence type="predicted"/>
<dbReference type="OrthoDB" id="5428055at2759"/>
<keyword evidence="3 5" id="KW-1133">Transmembrane helix</keyword>
<evidence type="ECO:0000256" key="4">
    <source>
        <dbReference type="ARBA" id="ARBA00023136"/>
    </source>
</evidence>
<evidence type="ECO:0000256" key="5">
    <source>
        <dbReference type="SAM" id="Phobius"/>
    </source>
</evidence>
<dbReference type="Gene3D" id="1.20.58.340">
    <property type="entry name" value="Magnesium transport protein CorA, transmembrane region"/>
    <property type="match status" value="1"/>
</dbReference>
<name>A0A3D8Q7B4_9HELO</name>
<dbReference type="Proteomes" id="UP000256328">
    <property type="component" value="Unassembled WGS sequence"/>
</dbReference>
<evidence type="ECO:0000313" key="6">
    <source>
        <dbReference type="EMBL" id="RDW57691.1"/>
    </source>
</evidence>
<comment type="subcellular location">
    <subcellularLocation>
        <location evidence="1">Membrane</location>
        <topology evidence="1">Multi-pass membrane protein</topology>
    </subcellularLocation>
</comment>
<keyword evidence="7" id="KW-1185">Reference proteome</keyword>
<dbReference type="InterPro" id="IPR045863">
    <property type="entry name" value="CorA_TM1_TM2"/>
</dbReference>
<protein>
    <submittedName>
        <fullName evidence="6">Uncharacterized protein</fullName>
    </submittedName>
</protein>
<keyword evidence="4 5" id="KW-0472">Membrane</keyword>
<accession>A0A3D8Q7B4</accession>
<evidence type="ECO:0000256" key="2">
    <source>
        <dbReference type="ARBA" id="ARBA00022692"/>
    </source>
</evidence>